<keyword evidence="2" id="KW-0547">Nucleotide-binding</keyword>
<dbReference type="PANTHER" id="PTHR24072">
    <property type="entry name" value="RHO FAMILY GTPASE"/>
    <property type="match status" value="1"/>
</dbReference>
<evidence type="ECO:0000256" key="1">
    <source>
        <dbReference type="ARBA" id="ARBA00022481"/>
    </source>
</evidence>
<dbReference type="CDD" id="cd00157">
    <property type="entry name" value="Rho"/>
    <property type="match status" value="1"/>
</dbReference>
<dbReference type="SMART" id="SM00174">
    <property type="entry name" value="RHO"/>
    <property type="match status" value="1"/>
</dbReference>
<sequence>MKPTIAPAHVKCVVVGDGAVGKSSLLLSYRTNTFPGEKVCDPYSVTLTLGKVSHTLGLYDTAHAYGALLSPSLPSAQPHQRASRPGQENYDRLRPLSYPHTDVFLLCFSVASRASFDSLRAKWFPEVHHFCPGVPRVVVGMQADLRERAVAGAGAVAVQEGERLARELGAARYVECSALTQSGVENVFEKVVIAALQRPLVVFEKKQCIIL</sequence>
<organism evidence="5 6">
    <name type="scientific">Psilocybe cf. subviscida</name>
    <dbReference type="NCBI Taxonomy" id="2480587"/>
    <lineage>
        <taxon>Eukaryota</taxon>
        <taxon>Fungi</taxon>
        <taxon>Dikarya</taxon>
        <taxon>Basidiomycota</taxon>
        <taxon>Agaricomycotina</taxon>
        <taxon>Agaricomycetes</taxon>
        <taxon>Agaricomycetidae</taxon>
        <taxon>Agaricales</taxon>
        <taxon>Agaricineae</taxon>
        <taxon>Strophariaceae</taxon>
        <taxon>Psilocybe</taxon>
    </lineage>
</organism>
<evidence type="ECO:0000256" key="3">
    <source>
        <dbReference type="ARBA" id="ARBA00023134"/>
    </source>
</evidence>
<evidence type="ECO:0000256" key="4">
    <source>
        <dbReference type="SAM" id="MobiDB-lite"/>
    </source>
</evidence>
<accession>A0A8H5BP87</accession>
<dbReference type="PRINTS" id="PR00449">
    <property type="entry name" value="RASTRNSFRMNG"/>
</dbReference>
<keyword evidence="3" id="KW-0342">GTP-binding</keyword>
<evidence type="ECO:0000313" key="6">
    <source>
        <dbReference type="Proteomes" id="UP000567179"/>
    </source>
</evidence>
<dbReference type="Proteomes" id="UP000567179">
    <property type="component" value="Unassembled WGS sequence"/>
</dbReference>
<gene>
    <name evidence="5" type="ORF">D9619_005007</name>
</gene>
<keyword evidence="1" id="KW-0488">Methylation</keyword>
<dbReference type="InterPro" id="IPR003578">
    <property type="entry name" value="Small_GTPase_Rho"/>
</dbReference>
<dbReference type="GO" id="GO:0003924">
    <property type="term" value="F:GTPase activity"/>
    <property type="evidence" value="ECO:0007669"/>
    <property type="project" value="InterPro"/>
</dbReference>
<evidence type="ECO:0000313" key="5">
    <source>
        <dbReference type="EMBL" id="KAF5327050.1"/>
    </source>
</evidence>
<dbReference type="EMBL" id="JAACJJ010000014">
    <property type="protein sequence ID" value="KAF5327050.1"/>
    <property type="molecule type" value="Genomic_DNA"/>
</dbReference>
<evidence type="ECO:0000256" key="2">
    <source>
        <dbReference type="ARBA" id="ARBA00022741"/>
    </source>
</evidence>
<dbReference type="SMART" id="SM00173">
    <property type="entry name" value="RAS"/>
    <property type="match status" value="1"/>
</dbReference>
<dbReference type="InterPro" id="IPR027417">
    <property type="entry name" value="P-loop_NTPase"/>
</dbReference>
<dbReference type="Gene3D" id="3.40.50.300">
    <property type="entry name" value="P-loop containing nucleotide triphosphate hydrolases"/>
    <property type="match status" value="1"/>
</dbReference>
<dbReference type="PROSITE" id="PS51419">
    <property type="entry name" value="RAB"/>
    <property type="match status" value="1"/>
</dbReference>
<keyword evidence="6" id="KW-1185">Reference proteome</keyword>
<proteinExistence type="predicted"/>
<reference evidence="5 6" key="1">
    <citation type="journal article" date="2020" name="ISME J.">
        <title>Uncovering the hidden diversity of litter-decomposition mechanisms in mushroom-forming fungi.</title>
        <authorList>
            <person name="Floudas D."/>
            <person name="Bentzer J."/>
            <person name="Ahren D."/>
            <person name="Johansson T."/>
            <person name="Persson P."/>
            <person name="Tunlid A."/>
        </authorList>
    </citation>
    <scope>NUCLEOTIDE SEQUENCE [LARGE SCALE GENOMIC DNA]</scope>
    <source>
        <strain evidence="5 6">CBS 101986</strain>
    </source>
</reference>
<feature type="region of interest" description="Disordered" evidence="4">
    <location>
        <begin position="73"/>
        <end position="92"/>
    </location>
</feature>
<dbReference type="PROSITE" id="PS51420">
    <property type="entry name" value="RHO"/>
    <property type="match status" value="1"/>
</dbReference>
<dbReference type="InterPro" id="IPR005225">
    <property type="entry name" value="Small_GTP-bd"/>
</dbReference>
<comment type="caution">
    <text evidence="5">The sequence shown here is derived from an EMBL/GenBank/DDBJ whole genome shotgun (WGS) entry which is preliminary data.</text>
</comment>
<dbReference type="AlphaFoldDB" id="A0A8H5BP87"/>
<dbReference type="PROSITE" id="PS51421">
    <property type="entry name" value="RAS"/>
    <property type="match status" value="1"/>
</dbReference>
<dbReference type="NCBIfam" id="TIGR00231">
    <property type="entry name" value="small_GTP"/>
    <property type="match status" value="1"/>
</dbReference>
<dbReference type="InterPro" id="IPR001806">
    <property type="entry name" value="Small_GTPase"/>
</dbReference>
<protein>
    <submittedName>
        <fullName evidence="5">Uncharacterized protein</fullName>
    </submittedName>
</protein>
<dbReference type="Pfam" id="PF00071">
    <property type="entry name" value="Ras"/>
    <property type="match status" value="2"/>
</dbReference>
<dbReference type="SMART" id="SM00175">
    <property type="entry name" value="RAB"/>
    <property type="match status" value="1"/>
</dbReference>
<dbReference type="GO" id="GO:0005525">
    <property type="term" value="F:GTP binding"/>
    <property type="evidence" value="ECO:0007669"/>
    <property type="project" value="UniProtKB-KW"/>
</dbReference>
<name>A0A8H5BP87_9AGAR</name>
<dbReference type="SUPFAM" id="SSF52540">
    <property type="entry name" value="P-loop containing nucleoside triphosphate hydrolases"/>
    <property type="match status" value="1"/>
</dbReference>
<dbReference type="OrthoDB" id="8830751at2759"/>
<dbReference type="GO" id="GO:0007264">
    <property type="term" value="P:small GTPase-mediated signal transduction"/>
    <property type="evidence" value="ECO:0007669"/>
    <property type="project" value="InterPro"/>
</dbReference>